<reference evidence="2 3" key="1">
    <citation type="submission" date="2012-12" db="EMBL/GenBank/DDBJ databases">
        <title>The Genome Sequence of Bacillus cereus VD184.</title>
        <authorList>
            <consortium name="The Broad Institute Genome Sequencing Platform"/>
            <consortium name="The Broad Institute Genome Sequencing Center for Infectious Disease"/>
            <person name="Feldgarden M."/>
            <person name="Van der Auwera G.A."/>
            <person name="Mahillon J."/>
            <person name="Duprez V."/>
            <person name="Timmery S."/>
            <person name="Mattelet C."/>
            <person name="Dierick K."/>
            <person name="Sun M."/>
            <person name="Yu Z."/>
            <person name="Zhu L."/>
            <person name="Hu X."/>
            <person name="Shank E.B."/>
            <person name="Swiecicka I."/>
            <person name="Hansen B.M."/>
            <person name="Andrup L."/>
            <person name="Walker B."/>
            <person name="Young S.K."/>
            <person name="Zeng Q."/>
            <person name="Gargeya S."/>
            <person name="Fitzgerald M."/>
            <person name="Haas B."/>
            <person name="Abouelleil A."/>
            <person name="Alvarado L."/>
            <person name="Arachchi H.M."/>
            <person name="Berlin A.M."/>
            <person name="Chapman S.B."/>
            <person name="Dewar J."/>
            <person name="Goldberg J."/>
            <person name="Griggs A."/>
            <person name="Gujja S."/>
            <person name="Hansen M."/>
            <person name="Howarth C."/>
            <person name="Imamovic A."/>
            <person name="Larimer J."/>
            <person name="McCowan C."/>
            <person name="Murphy C."/>
            <person name="Neiman D."/>
            <person name="Pearson M."/>
            <person name="Priest M."/>
            <person name="Roberts A."/>
            <person name="Saif S."/>
            <person name="Shea T."/>
            <person name="Sisk P."/>
            <person name="Sykes S."/>
            <person name="Wortman J."/>
            <person name="Nusbaum C."/>
            <person name="Birren B."/>
        </authorList>
    </citation>
    <scope>NUCLEOTIDE SEQUENCE [LARGE SCALE GENOMIC DNA]</scope>
    <source>
        <strain evidence="2 3">VD184</strain>
    </source>
</reference>
<dbReference type="EMBL" id="AHFK01000116">
    <property type="protein sequence ID" value="EOQ00423.1"/>
    <property type="molecule type" value="Genomic_DNA"/>
</dbReference>
<feature type="transmembrane region" description="Helical" evidence="1">
    <location>
        <begin position="12"/>
        <end position="31"/>
    </location>
</feature>
<evidence type="ECO:0000313" key="2">
    <source>
        <dbReference type="EMBL" id="EOQ00423.1"/>
    </source>
</evidence>
<dbReference type="AlphaFoldDB" id="A0A9W5R084"/>
<organism evidence="2 3">
    <name type="scientific">Bacillus cereus VD184</name>
    <dbReference type="NCBI Taxonomy" id="1053242"/>
    <lineage>
        <taxon>Bacteria</taxon>
        <taxon>Bacillati</taxon>
        <taxon>Bacillota</taxon>
        <taxon>Bacilli</taxon>
        <taxon>Bacillales</taxon>
        <taxon>Bacillaceae</taxon>
        <taxon>Bacillus</taxon>
        <taxon>Bacillus cereus group</taxon>
    </lineage>
</organism>
<keyword evidence="1" id="KW-0812">Transmembrane</keyword>
<keyword evidence="1" id="KW-1133">Transmembrane helix</keyword>
<proteinExistence type="predicted"/>
<comment type="caution">
    <text evidence="2">The sequence shown here is derived from an EMBL/GenBank/DDBJ whole genome shotgun (WGS) entry which is preliminary data.</text>
</comment>
<sequence length="114" mass="13774">MVSILRMINIRYVINTYIWATLIYIFVEWTVPTYDLYQNTLYVVYWIVFPLTRFLLSEIKSVFFGNLEFWMPIHILCLYLSVKFLVFVSCYLLSFIFAPLGFLILVFKLWLAKE</sequence>
<dbReference type="Proteomes" id="UP000014028">
    <property type="component" value="Unassembled WGS sequence"/>
</dbReference>
<accession>A0A9W5R084</accession>
<evidence type="ECO:0000256" key="1">
    <source>
        <dbReference type="SAM" id="Phobius"/>
    </source>
</evidence>
<gene>
    <name evidence="2" type="ORF">IKC_06468</name>
</gene>
<evidence type="ECO:0000313" key="3">
    <source>
        <dbReference type="Proteomes" id="UP000014028"/>
    </source>
</evidence>
<protein>
    <submittedName>
        <fullName evidence="2">Uncharacterized protein</fullName>
    </submittedName>
</protein>
<feature type="transmembrane region" description="Helical" evidence="1">
    <location>
        <begin position="92"/>
        <end position="111"/>
    </location>
</feature>
<feature type="transmembrane region" description="Helical" evidence="1">
    <location>
        <begin position="37"/>
        <end position="56"/>
    </location>
</feature>
<keyword evidence="1" id="KW-0472">Membrane</keyword>
<name>A0A9W5R084_BACCE</name>